<dbReference type="PROSITE" id="PS50835">
    <property type="entry name" value="IG_LIKE"/>
    <property type="match status" value="3"/>
</dbReference>
<dbReference type="Proteomes" id="UP000028760">
    <property type="component" value="Unassembled WGS sequence"/>
</dbReference>
<dbReference type="STRING" id="48698.ENSPFOP00000023204"/>
<proteinExistence type="predicted"/>
<dbReference type="PANTHER" id="PTHR23266">
    <property type="entry name" value="IMMUNOGLOBULIN HEAVY CHAIN"/>
    <property type="match status" value="1"/>
</dbReference>
<name>A0A096LVL3_POEFO</name>
<reference evidence="6" key="1">
    <citation type="submission" date="2013-10" db="EMBL/GenBank/DDBJ databases">
        <authorList>
            <person name="Schartl M."/>
            <person name="Warren W."/>
        </authorList>
    </citation>
    <scope>NUCLEOTIDE SEQUENCE [LARGE SCALE GENOMIC DNA]</scope>
    <source>
        <strain evidence="6">female</strain>
    </source>
</reference>
<dbReference type="FunFam" id="2.60.40.10:FF:003074">
    <property type="entry name" value="Immunoglobulin heavy variable 11-1"/>
    <property type="match status" value="3"/>
</dbReference>
<dbReference type="EMBL" id="AYCK01028160">
    <property type="status" value="NOT_ANNOTATED_CDS"/>
    <property type="molecule type" value="Genomic_DNA"/>
</dbReference>
<keyword evidence="3" id="KW-1280">Immunoglobulin</keyword>
<dbReference type="GO" id="GO:0002250">
    <property type="term" value="P:adaptive immune response"/>
    <property type="evidence" value="ECO:0007669"/>
    <property type="project" value="UniProtKB-KW"/>
</dbReference>
<accession>A0A096LVL3</accession>
<feature type="domain" description="Ig-like" evidence="4">
    <location>
        <begin position="17"/>
        <end position="121"/>
    </location>
</feature>
<dbReference type="SMART" id="SM00409">
    <property type="entry name" value="IG"/>
    <property type="match status" value="2"/>
</dbReference>
<dbReference type="Pfam" id="PF07686">
    <property type="entry name" value="V-set"/>
    <property type="match status" value="3"/>
</dbReference>
<evidence type="ECO:0000256" key="2">
    <source>
        <dbReference type="ARBA" id="ARBA00023130"/>
    </source>
</evidence>
<protein>
    <recommendedName>
        <fullName evidence="4">Ig-like domain-containing protein</fullName>
    </recommendedName>
</protein>
<reference evidence="5" key="3">
    <citation type="submission" date="2025-09" db="UniProtKB">
        <authorList>
            <consortium name="Ensembl"/>
        </authorList>
    </citation>
    <scope>IDENTIFICATION</scope>
</reference>
<keyword evidence="1" id="KW-0391">Immunity</keyword>
<dbReference type="GO" id="GO:0019814">
    <property type="term" value="C:immunoglobulin complex"/>
    <property type="evidence" value="ECO:0007669"/>
    <property type="project" value="UniProtKB-KW"/>
</dbReference>
<feature type="domain" description="Ig-like" evidence="4">
    <location>
        <begin position="238"/>
        <end position="354"/>
    </location>
</feature>
<dbReference type="Ensembl" id="ENSPFOT00000026121.1">
    <property type="protein sequence ID" value="ENSPFOP00000023204.1"/>
    <property type="gene ID" value="ENSPFOG00000022912.1"/>
</dbReference>
<evidence type="ECO:0000256" key="3">
    <source>
        <dbReference type="ARBA" id="ARBA00043265"/>
    </source>
</evidence>
<dbReference type="InterPro" id="IPR050199">
    <property type="entry name" value="IgHV"/>
</dbReference>
<dbReference type="eggNOG" id="ENOG502S5S3">
    <property type="taxonomic scope" value="Eukaryota"/>
</dbReference>
<evidence type="ECO:0000313" key="5">
    <source>
        <dbReference type="Ensembl" id="ENSPFOP00000023204.1"/>
    </source>
</evidence>
<dbReference type="OMA" id="CINIFAG"/>
<evidence type="ECO:0000256" key="1">
    <source>
        <dbReference type="ARBA" id="ARBA00022859"/>
    </source>
</evidence>
<dbReference type="SUPFAM" id="SSF48726">
    <property type="entry name" value="Immunoglobulin"/>
    <property type="match status" value="3"/>
</dbReference>
<dbReference type="InterPro" id="IPR013783">
    <property type="entry name" value="Ig-like_fold"/>
</dbReference>
<dbReference type="SMART" id="SM00406">
    <property type="entry name" value="IGv"/>
    <property type="match status" value="3"/>
</dbReference>
<dbReference type="GO" id="GO:0005576">
    <property type="term" value="C:extracellular region"/>
    <property type="evidence" value="ECO:0007669"/>
    <property type="project" value="UniProtKB-ARBA"/>
</dbReference>
<dbReference type="InterPro" id="IPR036179">
    <property type="entry name" value="Ig-like_dom_sf"/>
</dbReference>
<keyword evidence="2" id="KW-1064">Adaptive immunity</keyword>
<sequence length="354" mass="39409">LCVNICDGVIDDYKLFPGYNCINIFAGVGGQTLTESEPETKRPGESHTLTCTASGFTLGSYAMSWIRQAPGKGLEWIAYIGTLGYPTYYSQSVEGRFIISRDDSNSKIYLKMNHLKAEDTGVDGQTLTESDSVVKRPGESHELTCTASGFTFRSYDMNWIRQAPGKGLEWLAYVSKSGGSTLYSQSVRGRFTISRDNIKQQVHLQMNSLKTEDSAVYFCVRETHQRQSARSELGAHGPTLNDTIISLFLLTGVDDQTLTESDSVVKRPGESHKLTCTASGFTFSSYEMNWIRQAPGKGLEWLAYINSGGGYTYYSQSVRGRFTISRDNNKQQLYLQMNSLTTDDSAVYFCARET</sequence>
<dbReference type="GeneTree" id="ENSGT01140000282517"/>
<keyword evidence="6" id="KW-1185">Reference proteome</keyword>
<dbReference type="Gene3D" id="2.60.40.10">
    <property type="entry name" value="Immunoglobulins"/>
    <property type="match status" value="3"/>
</dbReference>
<dbReference type="AlphaFoldDB" id="A0A096LVL3"/>
<reference evidence="5" key="2">
    <citation type="submission" date="2025-08" db="UniProtKB">
        <authorList>
            <consortium name="Ensembl"/>
        </authorList>
    </citation>
    <scope>IDENTIFICATION</scope>
</reference>
<feature type="domain" description="Ig-like" evidence="4">
    <location>
        <begin position="138"/>
        <end position="219"/>
    </location>
</feature>
<dbReference type="EMBL" id="AYCK01028159">
    <property type="status" value="NOT_ANNOTATED_CDS"/>
    <property type="molecule type" value="Genomic_DNA"/>
</dbReference>
<dbReference type="InterPro" id="IPR003599">
    <property type="entry name" value="Ig_sub"/>
</dbReference>
<dbReference type="InterPro" id="IPR013106">
    <property type="entry name" value="Ig_V-set"/>
</dbReference>
<dbReference type="EMBL" id="AYCK01028161">
    <property type="status" value="NOT_ANNOTATED_CDS"/>
    <property type="molecule type" value="Genomic_DNA"/>
</dbReference>
<dbReference type="EMBL" id="AYCK01028158">
    <property type="status" value="NOT_ANNOTATED_CDS"/>
    <property type="molecule type" value="Genomic_DNA"/>
</dbReference>
<organism evidence="5 6">
    <name type="scientific">Poecilia formosa</name>
    <name type="common">Amazon molly</name>
    <name type="synonym">Limia formosa</name>
    <dbReference type="NCBI Taxonomy" id="48698"/>
    <lineage>
        <taxon>Eukaryota</taxon>
        <taxon>Metazoa</taxon>
        <taxon>Chordata</taxon>
        <taxon>Craniata</taxon>
        <taxon>Vertebrata</taxon>
        <taxon>Euteleostomi</taxon>
        <taxon>Actinopterygii</taxon>
        <taxon>Neopterygii</taxon>
        <taxon>Teleostei</taxon>
        <taxon>Neoteleostei</taxon>
        <taxon>Acanthomorphata</taxon>
        <taxon>Ovalentaria</taxon>
        <taxon>Atherinomorphae</taxon>
        <taxon>Cyprinodontiformes</taxon>
        <taxon>Poeciliidae</taxon>
        <taxon>Poeciliinae</taxon>
        <taxon>Poecilia</taxon>
    </lineage>
</organism>
<evidence type="ECO:0000313" key="6">
    <source>
        <dbReference type="Proteomes" id="UP000028760"/>
    </source>
</evidence>
<dbReference type="InterPro" id="IPR007110">
    <property type="entry name" value="Ig-like_dom"/>
</dbReference>
<evidence type="ECO:0000259" key="4">
    <source>
        <dbReference type="PROSITE" id="PS50835"/>
    </source>
</evidence>